<dbReference type="SUPFAM" id="SSF53448">
    <property type="entry name" value="Nucleotide-diphospho-sugar transferases"/>
    <property type="match status" value="1"/>
</dbReference>
<dbReference type="Proteomes" id="UP000178943">
    <property type="component" value="Unassembled WGS sequence"/>
</dbReference>
<dbReference type="EMBL" id="MFGW01000080">
    <property type="protein sequence ID" value="OGF66862.1"/>
    <property type="molecule type" value="Genomic_DNA"/>
</dbReference>
<dbReference type="GO" id="GO:0016740">
    <property type="term" value="F:transferase activity"/>
    <property type="evidence" value="ECO:0007669"/>
    <property type="project" value="UniProtKB-KW"/>
</dbReference>
<dbReference type="STRING" id="1817863.A2Y62_21910"/>
<feature type="domain" description="Glycosyltransferase 2-like" evidence="1">
    <location>
        <begin position="4"/>
        <end position="166"/>
    </location>
</feature>
<comment type="caution">
    <text evidence="2">The sequence shown here is derived from an EMBL/GenBank/DDBJ whole genome shotgun (WGS) entry which is preliminary data.</text>
</comment>
<accession>A0A1F5VTP7</accession>
<proteinExistence type="predicted"/>
<dbReference type="InterPro" id="IPR050256">
    <property type="entry name" value="Glycosyltransferase_2"/>
</dbReference>
<dbReference type="InterPro" id="IPR001173">
    <property type="entry name" value="Glyco_trans_2-like"/>
</dbReference>
<protein>
    <submittedName>
        <fullName evidence="2">Glycosyl transferase</fullName>
    </submittedName>
</protein>
<gene>
    <name evidence="2" type="ORF">A2Y62_21910</name>
</gene>
<dbReference type="AlphaFoldDB" id="A0A1F5VTP7"/>
<sequence length="227" mass="26470">MKISIIMPVYNEEKTILEIVQKVLAVKLDKELIIVDDGSTDSTRHLLKQLEHEPGVTIILKNKNEGKGATLQEGFRHVKGDIVIIQDADLEYDPSDYKKLIEPIEQNIADVVFGSRFLGYPRKVLFFWHTLGNKFLTLCSNILHNINLTDMETCYKVFRASILKELKFVSRRFGFEPEFTAKVARKRYRIYEVPVSYHGRGYNEGKKITWKDGLAAFYWIVYFRFKP</sequence>
<keyword evidence="2" id="KW-0808">Transferase</keyword>
<reference evidence="2 3" key="1">
    <citation type="journal article" date="2016" name="Nat. Commun.">
        <title>Thousands of microbial genomes shed light on interconnected biogeochemical processes in an aquifer system.</title>
        <authorList>
            <person name="Anantharaman K."/>
            <person name="Brown C.T."/>
            <person name="Hug L.A."/>
            <person name="Sharon I."/>
            <person name="Castelle C.J."/>
            <person name="Probst A.J."/>
            <person name="Thomas B.C."/>
            <person name="Singh A."/>
            <person name="Wilkins M.J."/>
            <person name="Karaoz U."/>
            <person name="Brodie E.L."/>
            <person name="Williams K.H."/>
            <person name="Hubbard S.S."/>
            <person name="Banfield J.F."/>
        </authorList>
    </citation>
    <scope>NUCLEOTIDE SEQUENCE [LARGE SCALE GENOMIC DNA]</scope>
</reference>
<dbReference type="PANTHER" id="PTHR48090">
    <property type="entry name" value="UNDECAPRENYL-PHOSPHATE 4-DEOXY-4-FORMAMIDO-L-ARABINOSE TRANSFERASE-RELATED"/>
    <property type="match status" value="1"/>
</dbReference>
<evidence type="ECO:0000259" key="1">
    <source>
        <dbReference type="Pfam" id="PF00535"/>
    </source>
</evidence>
<dbReference type="CDD" id="cd04179">
    <property type="entry name" value="DPM_DPG-synthase_like"/>
    <property type="match status" value="1"/>
</dbReference>
<evidence type="ECO:0000313" key="3">
    <source>
        <dbReference type="Proteomes" id="UP000178943"/>
    </source>
</evidence>
<evidence type="ECO:0000313" key="2">
    <source>
        <dbReference type="EMBL" id="OGF66862.1"/>
    </source>
</evidence>
<dbReference type="PANTHER" id="PTHR48090:SF7">
    <property type="entry name" value="RFBJ PROTEIN"/>
    <property type="match status" value="1"/>
</dbReference>
<name>A0A1F5VTP7_9BACT</name>
<dbReference type="Gene3D" id="3.90.550.10">
    <property type="entry name" value="Spore Coat Polysaccharide Biosynthesis Protein SpsA, Chain A"/>
    <property type="match status" value="1"/>
</dbReference>
<dbReference type="Pfam" id="PF00535">
    <property type="entry name" value="Glycos_transf_2"/>
    <property type="match status" value="1"/>
</dbReference>
<dbReference type="InterPro" id="IPR029044">
    <property type="entry name" value="Nucleotide-diphossugar_trans"/>
</dbReference>
<organism evidence="2 3">
    <name type="scientific">Candidatus Fischerbacteria bacterium RBG_13_37_8</name>
    <dbReference type="NCBI Taxonomy" id="1817863"/>
    <lineage>
        <taxon>Bacteria</taxon>
        <taxon>Candidatus Fischeribacteriota</taxon>
    </lineage>
</organism>